<accession>A0A1R4F3H1</accession>
<organism evidence="1 2">
    <name type="scientific">Agrococcus casei LMG 22410</name>
    <dbReference type="NCBI Taxonomy" id="1255656"/>
    <lineage>
        <taxon>Bacteria</taxon>
        <taxon>Bacillati</taxon>
        <taxon>Actinomycetota</taxon>
        <taxon>Actinomycetes</taxon>
        <taxon>Micrococcales</taxon>
        <taxon>Microbacteriaceae</taxon>
        <taxon>Agrococcus</taxon>
    </lineage>
</organism>
<dbReference type="Proteomes" id="UP000195787">
    <property type="component" value="Unassembled WGS sequence"/>
</dbReference>
<gene>
    <name evidence="1" type="ORF">CZ674_02365</name>
</gene>
<evidence type="ECO:0000313" key="1">
    <source>
        <dbReference type="EMBL" id="SJM50478.1"/>
    </source>
</evidence>
<protein>
    <submittedName>
        <fullName evidence="1">Uncharacterized protein</fullName>
    </submittedName>
</protein>
<name>A0A1R4F3H1_9MICO</name>
<dbReference type="EMBL" id="FUHU01000014">
    <property type="protein sequence ID" value="SJM50478.1"/>
    <property type="molecule type" value="Genomic_DNA"/>
</dbReference>
<dbReference type="GeneID" id="303174300"/>
<evidence type="ECO:0000313" key="2">
    <source>
        <dbReference type="Proteomes" id="UP000195787"/>
    </source>
</evidence>
<reference evidence="1 2" key="1">
    <citation type="submission" date="2017-02" db="EMBL/GenBank/DDBJ databases">
        <authorList>
            <person name="Peterson S.W."/>
        </authorList>
    </citation>
    <scope>NUCLEOTIDE SEQUENCE [LARGE SCALE GENOMIC DNA]</scope>
    <source>
        <strain evidence="1 2">LMG 22410</strain>
    </source>
</reference>
<proteinExistence type="predicted"/>
<keyword evidence="2" id="KW-1185">Reference proteome</keyword>
<dbReference type="AlphaFoldDB" id="A0A1R4F3H1"/>
<sequence length="57" mass="6709">MEFFLPLSLAATLYLLVLWIALTTPPRPPQLSDPTLRDEWDSVAFRVRKGVERLRRR</sequence>
<dbReference type="RefSeq" id="WP_157560608.1">
    <property type="nucleotide sequence ID" value="NZ_FUHU01000014.1"/>
</dbReference>